<evidence type="ECO:0000313" key="2">
    <source>
        <dbReference type="Proteomes" id="UP000050949"/>
    </source>
</evidence>
<dbReference type="AlphaFoldDB" id="A0A0R1XBU6"/>
<gene>
    <name evidence="1" type="ORF">FC91_GL002470</name>
</gene>
<organism evidence="1 2">
    <name type="scientific">Schleiferilactobacillus harbinensis DSM 16991</name>
    <dbReference type="NCBI Taxonomy" id="1122147"/>
    <lineage>
        <taxon>Bacteria</taxon>
        <taxon>Bacillati</taxon>
        <taxon>Bacillota</taxon>
        <taxon>Bacilli</taxon>
        <taxon>Lactobacillales</taxon>
        <taxon>Lactobacillaceae</taxon>
        <taxon>Schleiferilactobacillus</taxon>
    </lineage>
</organism>
<sequence>MDYMRSLPHYAQGRKITVQMIRYNVTGEQLLAFTGFSDHEFAAMLAGDGAFTDQQYENLYAQIRAHGHRLTKGLGNEDGRV</sequence>
<dbReference type="PATRIC" id="fig|1122147.4.peg.2551"/>
<accession>A0A0R1XBU6</accession>
<protein>
    <submittedName>
        <fullName evidence="1">Uncharacterized protein</fullName>
    </submittedName>
</protein>
<proteinExistence type="predicted"/>
<reference evidence="1 2" key="1">
    <citation type="journal article" date="2015" name="Genome Announc.">
        <title>Expanding the biotechnology potential of lactobacilli through comparative genomics of 213 strains and associated genera.</title>
        <authorList>
            <person name="Sun Z."/>
            <person name="Harris H.M."/>
            <person name="McCann A."/>
            <person name="Guo C."/>
            <person name="Argimon S."/>
            <person name="Zhang W."/>
            <person name="Yang X."/>
            <person name="Jeffery I.B."/>
            <person name="Cooney J.C."/>
            <person name="Kagawa T.F."/>
            <person name="Liu W."/>
            <person name="Song Y."/>
            <person name="Salvetti E."/>
            <person name="Wrobel A."/>
            <person name="Rasinkangas P."/>
            <person name="Parkhill J."/>
            <person name="Rea M.C."/>
            <person name="O'Sullivan O."/>
            <person name="Ritari J."/>
            <person name="Douillard F.P."/>
            <person name="Paul Ross R."/>
            <person name="Yang R."/>
            <person name="Briner A.E."/>
            <person name="Felis G.E."/>
            <person name="de Vos W.M."/>
            <person name="Barrangou R."/>
            <person name="Klaenhammer T.R."/>
            <person name="Caufield P.W."/>
            <person name="Cui Y."/>
            <person name="Zhang H."/>
            <person name="O'Toole P.W."/>
        </authorList>
    </citation>
    <scope>NUCLEOTIDE SEQUENCE [LARGE SCALE GENOMIC DNA]</scope>
    <source>
        <strain evidence="1 2">DSM 16991</strain>
    </source>
</reference>
<name>A0A0R1XBU6_9LACO</name>
<dbReference type="eggNOG" id="ENOG5030BC6">
    <property type="taxonomic scope" value="Bacteria"/>
</dbReference>
<comment type="caution">
    <text evidence="1">The sequence shown here is derived from an EMBL/GenBank/DDBJ whole genome shotgun (WGS) entry which is preliminary data.</text>
</comment>
<dbReference type="Proteomes" id="UP000050949">
    <property type="component" value="Unassembled WGS sequence"/>
</dbReference>
<dbReference type="EMBL" id="AZFW01000047">
    <property type="protein sequence ID" value="KRM27554.1"/>
    <property type="molecule type" value="Genomic_DNA"/>
</dbReference>
<evidence type="ECO:0000313" key="1">
    <source>
        <dbReference type="EMBL" id="KRM27554.1"/>
    </source>
</evidence>